<keyword evidence="2" id="KW-1133">Transmembrane helix</keyword>
<gene>
    <name evidence="3" type="ORF">FLB61_08785</name>
</gene>
<feature type="compositionally biased region" description="Acidic residues" evidence="1">
    <location>
        <begin position="1"/>
        <end position="26"/>
    </location>
</feature>
<keyword evidence="2" id="KW-0812">Transmembrane</keyword>
<proteinExistence type="predicted"/>
<evidence type="ECO:0000256" key="1">
    <source>
        <dbReference type="SAM" id="MobiDB-lite"/>
    </source>
</evidence>
<dbReference type="EMBL" id="VIRV01000012">
    <property type="protein sequence ID" value="MBY0759179.1"/>
    <property type="molecule type" value="Genomic_DNA"/>
</dbReference>
<evidence type="ECO:0000256" key="2">
    <source>
        <dbReference type="SAM" id="Phobius"/>
    </source>
</evidence>
<evidence type="ECO:0000313" key="4">
    <source>
        <dbReference type="Proteomes" id="UP000779049"/>
    </source>
</evidence>
<protein>
    <submittedName>
        <fullName evidence="3">LPXTG cell wall anchor domain-containing protein</fullName>
    </submittedName>
</protein>
<keyword evidence="2" id="KW-0472">Membrane</keyword>
<reference evidence="3 4" key="1">
    <citation type="journal article" date="2020" name="New Microbes New Infect">
        <title>Sellimonas caecigallum sp. nov., description and genome sequence of a new member of the Sellimonas genus isolated from the cecum of feral chicken.</title>
        <authorList>
            <person name="Wongkuna S."/>
            <person name="Ghimire S."/>
            <person name="Antony L."/>
            <person name="Chankhamhaengdecha S."/>
            <person name="Janvilisri T."/>
            <person name="Scaria J."/>
        </authorList>
    </citation>
    <scope>NUCLEOTIDE SEQUENCE [LARGE SCALE GENOMIC DNA]</scope>
    <source>
        <strain evidence="3 4">SW451</strain>
    </source>
</reference>
<name>A0ABS7L8H3_9FIRM</name>
<accession>A0ABS7L8H3</accession>
<dbReference type="Proteomes" id="UP000779049">
    <property type="component" value="Unassembled WGS sequence"/>
</dbReference>
<comment type="caution">
    <text evidence="3">The sequence shown here is derived from an EMBL/GenBank/DDBJ whole genome shotgun (WGS) entry which is preliminary data.</text>
</comment>
<organism evidence="3 4">
    <name type="scientific">Sellimonas caecigallum</name>
    <dbReference type="NCBI Taxonomy" id="2592333"/>
    <lineage>
        <taxon>Bacteria</taxon>
        <taxon>Bacillati</taxon>
        <taxon>Bacillota</taxon>
        <taxon>Clostridia</taxon>
        <taxon>Lachnospirales</taxon>
        <taxon>Lachnospiraceae</taxon>
        <taxon>Sellimonas</taxon>
    </lineage>
</organism>
<feature type="region of interest" description="Disordered" evidence="1">
    <location>
        <begin position="1"/>
        <end position="50"/>
    </location>
</feature>
<evidence type="ECO:0000313" key="3">
    <source>
        <dbReference type="EMBL" id="MBY0759179.1"/>
    </source>
</evidence>
<sequence length="77" mass="7875">MDPVDPTDPEDPTDPTDPSNPEEPENPTDTAGNETTGAEQKPETVKTGDNAPVAALSGAMAVALGAAAVVISKKRKF</sequence>
<feature type="transmembrane region" description="Helical" evidence="2">
    <location>
        <begin position="51"/>
        <end position="71"/>
    </location>
</feature>
<dbReference type="NCBIfam" id="TIGR01167">
    <property type="entry name" value="LPXTG_anchor"/>
    <property type="match status" value="1"/>
</dbReference>
<keyword evidence="4" id="KW-1185">Reference proteome</keyword>